<name>A0AAP0RRD9_LIQFO</name>
<keyword evidence="2" id="KW-1185">Reference proteome</keyword>
<evidence type="ECO:0000313" key="2">
    <source>
        <dbReference type="Proteomes" id="UP001415857"/>
    </source>
</evidence>
<accession>A0AAP0RRD9</accession>
<reference evidence="1 2" key="1">
    <citation type="journal article" date="2024" name="Plant J.">
        <title>Genome sequences and population genomics reveal climatic adaptation and genomic divergence between two closely related sweetgum species.</title>
        <authorList>
            <person name="Xu W.Q."/>
            <person name="Ren C.Q."/>
            <person name="Zhang X.Y."/>
            <person name="Comes H.P."/>
            <person name="Liu X.H."/>
            <person name="Li Y.G."/>
            <person name="Kettle C.J."/>
            <person name="Jalonen R."/>
            <person name="Gaisberger H."/>
            <person name="Ma Y.Z."/>
            <person name="Qiu Y.X."/>
        </authorList>
    </citation>
    <scope>NUCLEOTIDE SEQUENCE [LARGE SCALE GENOMIC DNA]</scope>
    <source>
        <strain evidence="1">Hangzhou</strain>
    </source>
</reference>
<protein>
    <submittedName>
        <fullName evidence="1">Uncharacterized protein</fullName>
    </submittedName>
</protein>
<dbReference type="PANTHER" id="PTHR46932:SF12">
    <property type="entry name" value="HEAVY METAL-ASSOCIATED ISOPRENYLATED PLANT PROTEIN 47"/>
    <property type="match status" value="1"/>
</dbReference>
<sequence length="102" mass="11454">MKVQLNSDKCRSKAMKLVRLVFFFMRMEIQGADKDELVVIGERVASVGLTNLLRKKVGYATIVKVEEMKAKEEPEKVKVAAPSCDDTRFGDSLVLGFSQSIR</sequence>
<evidence type="ECO:0000313" key="1">
    <source>
        <dbReference type="EMBL" id="KAK9283158.1"/>
    </source>
</evidence>
<dbReference type="Gene3D" id="3.30.70.100">
    <property type="match status" value="1"/>
</dbReference>
<proteinExistence type="predicted"/>
<dbReference type="AlphaFoldDB" id="A0AAP0RRD9"/>
<comment type="caution">
    <text evidence="1">The sequence shown here is derived from an EMBL/GenBank/DDBJ whole genome shotgun (WGS) entry which is preliminary data.</text>
</comment>
<dbReference type="Proteomes" id="UP001415857">
    <property type="component" value="Unassembled WGS sequence"/>
</dbReference>
<dbReference type="PANTHER" id="PTHR46932">
    <property type="entry name" value="HEAVY METAL-ASSOCIATED ISOPRENYLATED PLANT PROTEIN 47"/>
    <property type="match status" value="1"/>
</dbReference>
<dbReference type="InterPro" id="IPR042885">
    <property type="entry name" value="HIPP47/16"/>
</dbReference>
<organism evidence="1 2">
    <name type="scientific">Liquidambar formosana</name>
    <name type="common">Formosan gum</name>
    <dbReference type="NCBI Taxonomy" id="63359"/>
    <lineage>
        <taxon>Eukaryota</taxon>
        <taxon>Viridiplantae</taxon>
        <taxon>Streptophyta</taxon>
        <taxon>Embryophyta</taxon>
        <taxon>Tracheophyta</taxon>
        <taxon>Spermatophyta</taxon>
        <taxon>Magnoliopsida</taxon>
        <taxon>eudicotyledons</taxon>
        <taxon>Gunneridae</taxon>
        <taxon>Pentapetalae</taxon>
        <taxon>Saxifragales</taxon>
        <taxon>Altingiaceae</taxon>
        <taxon>Liquidambar</taxon>
    </lineage>
</organism>
<gene>
    <name evidence="1" type="ORF">L1049_011389</name>
</gene>
<dbReference type="EMBL" id="JBBPBK010000006">
    <property type="protein sequence ID" value="KAK9283158.1"/>
    <property type="molecule type" value="Genomic_DNA"/>
</dbReference>